<dbReference type="CDD" id="cd00371">
    <property type="entry name" value="HMA"/>
    <property type="match status" value="1"/>
</dbReference>
<evidence type="ECO:0000313" key="3">
    <source>
        <dbReference type="EMBL" id="RKJ95725.1"/>
    </source>
</evidence>
<evidence type="ECO:0000313" key="5">
    <source>
        <dbReference type="Proteomes" id="UP000500755"/>
    </source>
</evidence>
<evidence type="ECO:0000259" key="1">
    <source>
        <dbReference type="PROSITE" id="PS50846"/>
    </source>
</evidence>
<evidence type="ECO:0000313" key="2">
    <source>
        <dbReference type="EMBL" id="QKD42167.1"/>
    </source>
</evidence>
<name>A0A3R7HN53_9BURK</name>
<proteinExistence type="predicted"/>
<feature type="domain" description="HMA" evidence="1">
    <location>
        <begin position="1"/>
        <end position="64"/>
    </location>
</feature>
<organism evidence="3 4">
    <name type="scientific">Alicycliphilus denitrificans</name>
    <dbReference type="NCBI Taxonomy" id="179636"/>
    <lineage>
        <taxon>Bacteria</taxon>
        <taxon>Pseudomonadati</taxon>
        <taxon>Pseudomonadota</taxon>
        <taxon>Betaproteobacteria</taxon>
        <taxon>Burkholderiales</taxon>
        <taxon>Comamonadaceae</taxon>
        <taxon>Alicycliphilus</taxon>
    </lineage>
</organism>
<dbReference type="PROSITE" id="PS50846">
    <property type="entry name" value="HMA_2"/>
    <property type="match status" value="1"/>
</dbReference>
<dbReference type="Proteomes" id="UP000500755">
    <property type="component" value="Chromosome"/>
</dbReference>
<dbReference type="RefSeq" id="WP_013516962.1">
    <property type="nucleotide sequence ID" value="NZ_AP024172.1"/>
</dbReference>
<dbReference type="EMBL" id="CP051298">
    <property type="protein sequence ID" value="QKD42167.1"/>
    <property type="molecule type" value="Genomic_DNA"/>
</dbReference>
<protein>
    <submittedName>
        <fullName evidence="3">Copper chaperone</fullName>
    </submittedName>
    <submittedName>
        <fullName evidence="2">Heavy-metal-associated domain-containing protein</fullName>
    </submittedName>
</protein>
<dbReference type="SUPFAM" id="SSF55008">
    <property type="entry name" value="HMA, heavy metal-associated domain"/>
    <property type="match status" value="1"/>
</dbReference>
<accession>A0A3R7HN53</accession>
<dbReference type="InterPro" id="IPR036163">
    <property type="entry name" value="HMA_dom_sf"/>
</dbReference>
<dbReference type="GO" id="GO:0046872">
    <property type="term" value="F:metal ion binding"/>
    <property type="evidence" value="ECO:0007669"/>
    <property type="project" value="InterPro"/>
</dbReference>
<dbReference type="Proteomes" id="UP000216225">
    <property type="component" value="Unassembled WGS sequence"/>
</dbReference>
<dbReference type="Gene3D" id="3.30.70.100">
    <property type="match status" value="1"/>
</dbReference>
<evidence type="ECO:0000313" key="4">
    <source>
        <dbReference type="Proteomes" id="UP000216225"/>
    </source>
</evidence>
<dbReference type="InterPro" id="IPR006121">
    <property type="entry name" value="HMA_dom"/>
</dbReference>
<dbReference type="EMBL" id="NKDB02000003">
    <property type="protein sequence ID" value="RKJ95725.1"/>
    <property type="molecule type" value="Genomic_DNA"/>
</dbReference>
<sequence length="65" mass="7033">MQYTFQVQGMTCGHCERAVVHAVRQVDTDAIVKVDLATGQVAVESDQPREVLAAAIQEEGYKVAA</sequence>
<dbReference type="Pfam" id="PF00403">
    <property type="entry name" value="HMA"/>
    <property type="match status" value="1"/>
</dbReference>
<dbReference type="AlphaFoldDB" id="A0A3R7HN53"/>
<gene>
    <name evidence="3" type="ORF">CE154_017410</name>
    <name evidence="2" type="ORF">HF896_00465</name>
</gene>
<dbReference type="OMA" id="CERAVVH"/>
<reference evidence="3 4" key="1">
    <citation type="submission" date="2018-09" db="EMBL/GenBank/DDBJ databases">
        <title>Genome comparison of Alicycliphilus sp. BQ1, a polyurethanolytic bacterium, with its closest phylogenetic relatives Alicycliphilus denitrificans BC and K601, unable to attack polyurethane.</title>
        <authorList>
            <person name="Loza-Tavera H."/>
            <person name="Lozano L."/>
            <person name="Cevallos M."/>
            <person name="Maya-Lucas O."/>
            <person name="Garcia-Mena J."/>
            <person name="Hernandez J."/>
        </authorList>
    </citation>
    <scope>NUCLEOTIDE SEQUENCE [LARGE SCALE GENOMIC DNA]</scope>
    <source>
        <strain evidence="3 4">BQ1</strain>
    </source>
</reference>
<reference evidence="2 5" key="2">
    <citation type="submission" date="2020-05" db="EMBL/GenBank/DDBJ databases">
        <title>Complete genome sequence of Alicycliphilus denitrificans DP3.</title>
        <authorList>
            <person name="Chen X."/>
        </authorList>
    </citation>
    <scope>NUCLEOTIDE SEQUENCE [LARGE SCALE GENOMIC DNA]</scope>
    <source>
        <strain evidence="2 5">DP3</strain>
    </source>
</reference>